<accession>A0A6G7YBC4</accession>
<evidence type="ECO:0000256" key="1">
    <source>
        <dbReference type="SAM" id="Phobius"/>
    </source>
</evidence>
<dbReference type="KEGG" id="npi:G7071_00210"/>
<keyword evidence="3" id="KW-1185">Reference proteome</keyword>
<keyword evidence="1" id="KW-0812">Transmembrane</keyword>
<proteinExistence type="predicted"/>
<dbReference type="RefSeq" id="WP_166313593.1">
    <property type="nucleotide sequence ID" value="NZ_CP049866.1"/>
</dbReference>
<name>A0A6G7YBC4_9ACTN</name>
<keyword evidence="1" id="KW-1133">Transmembrane helix</keyword>
<feature type="transmembrane region" description="Helical" evidence="1">
    <location>
        <begin position="36"/>
        <end position="56"/>
    </location>
</feature>
<sequence>MAPSRRAWIVACACAETVGMTASAGAARLVDSRPSWPLVVALGVIVVGGLVEGVALGWGQARVLAGRLPALVPRRYLVATVVVAGLGWAAASSPSVLSRDQPTGPEPAMWLVLLGAAGIGLAMGPLLGAAQAWALRGAARRPARWILANTLAWPVVMVVVFVGATSPDAGWSTGAVLLIGAVTGAVAGTVLGLLTTPFLPVPAGPVGGVEGMRATVVGVDP</sequence>
<feature type="transmembrane region" description="Helical" evidence="1">
    <location>
        <begin position="76"/>
        <end position="97"/>
    </location>
</feature>
<dbReference type="AlphaFoldDB" id="A0A6G7YBC4"/>
<evidence type="ECO:0000313" key="3">
    <source>
        <dbReference type="Proteomes" id="UP000502035"/>
    </source>
</evidence>
<feature type="transmembrane region" description="Helical" evidence="1">
    <location>
        <begin position="145"/>
        <end position="165"/>
    </location>
</feature>
<gene>
    <name evidence="2" type="ORF">G7071_00210</name>
</gene>
<feature type="transmembrane region" description="Helical" evidence="1">
    <location>
        <begin position="109"/>
        <end position="133"/>
    </location>
</feature>
<dbReference type="EMBL" id="CP049866">
    <property type="protein sequence ID" value="QIK74093.1"/>
    <property type="molecule type" value="Genomic_DNA"/>
</dbReference>
<organism evidence="2 3">
    <name type="scientific">Nocardioides piscis</name>
    <dbReference type="NCBI Taxonomy" id="2714938"/>
    <lineage>
        <taxon>Bacteria</taxon>
        <taxon>Bacillati</taxon>
        <taxon>Actinomycetota</taxon>
        <taxon>Actinomycetes</taxon>
        <taxon>Propionibacteriales</taxon>
        <taxon>Nocardioidaceae</taxon>
        <taxon>Nocardioides</taxon>
    </lineage>
</organism>
<evidence type="ECO:0000313" key="2">
    <source>
        <dbReference type="EMBL" id="QIK74093.1"/>
    </source>
</evidence>
<feature type="transmembrane region" description="Helical" evidence="1">
    <location>
        <begin position="171"/>
        <end position="194"/>
    </location>
</feature>
<reference evidence="2 3" key="1">
    <citation type="submission" date="2020-03" db="EMBL/GenBank/DDBJ databases">
        <title>Nocardioides sp. nov., isolated from fish.</title>
        <authorList>
            <person name="Hyun D.-W."/>
            <person name="Bae J.-W."/>
        </authorList>
    </citation>
    <scope>NUCLEOTIDE SEQUENCE [LARGE SCALE GENOMIC DNA]</scope>
    <source>
        <strain evidence="2 3">HDW12A</strain>
    </source>
</reference>
<keyword evidence="1" id="KW-0472">Membrane</keyword>
<dbReference type="Proteomes" id="UP000502035">
    <property type="component" value="Chromosome"/>
</dbReference>
<protein>
    <submittedName>
        <fullName evidence="2">Uncharacterized protein</fullName>
    </submittedName>
</protein>